<keyword evidence="5 6" id="KW-0539">Nucleus</keyword>
<organism evidence="8 9">
    <name type="scientific">Schistosoma haematobium</name>
    <name type="common">Blood fluke</name>
    <dbReference type="NCBI Taxonomy" id="6185"/>
    <lineage>
        <taxon>Eukaryota</taxon>
        <taxon>Metazoa</taxon>
        <taxon>Spiralia</taxon>
        <taxon>Lophotrochozoa</taxon>
        <taxon>Platyhelminthes</taxon>
        <taxon>Trematoda</taxon>
        <taxon>Digenea</taxon>
        <taxon>Strigeidida</taxon>
        <taxon>Schistosomatoidea</taxon>
        <taxon>Schistosomatidae</taxon>
        <taxon>Schistosoma</taxon>
    </lineage>
</organism>
<evidence type="ECO:0000313" key="8">
    <source>
        <dbReference type="EMBL" id="KAH9595608.1"/>
    </source>
</evidence>
<evidence type="ECO:0000256" key="5">
    <source>
        <dbReference type="ARBA" id="ARBA00023242"/>
    </source>
</evidence>
<dbReference type="GeneID" id="24594344"/>
<dbReference type="AlphaFoldDB" id="A0A6A5DL84"/>
<gene>
    <name evidence="8" type="ORF">MS3_00001591</name>
</gene>
<sequence length="349" mass="40829">MNGFNIDAILGNQIVQHNNLTLNNTQMINDNHTEQINTLYQNSTMNTNINVNNISSKLTFVLHCFTYYCYQFQYSYRITTFESIQTILPEYTFNERLNYSELSEQDKNNTCNNSIIQNDDDIVHSSKIYKNRSPRIPFSRDQIFGLERKFQNSKYLSGWEVKQLARNLNLTETRVKIWFQNRRARERRDSIEFNSNNAIKSLKTDNDCFTQSYHEHDEYIIQNSYNLSSIAIDNQIDYQYKHNNSLSNSCISSLPFTAFHSNLKKSDFIFNFIPDVKQPLNQTNNELLIPVSITNDFVNIDKQDELLTGIPNITANKAMQRNNNSNDNNNDNNYFIIPVTHNSDAYSTI</sequence>
<protein>
    <submittedName>
        <fullName evidence="8">Uncharacterized protein</fullName>
    </submittedName>
</protein>
<dbReference type="PANTHER" id="PTHR24340:SF41">
    <property type="entry name" value="MUSCLE-SPECIFIC HOMEOBOX PROTEIN TINMAN-RELATED"/>
    <property type="match status" value="1"/>
</dbReference>
<accession>A0A6A5DL84</accession>
<dbReference type="SMART" id="SM00389">
    <property type="entry name" value="HOX"/>
    <property type="match status" value="1"/>
</dbReference>
<dbReference type="CDD" id="cd00086">
    <property type="entry name" value="homeodomain"/>
    <property type="match status" value="1"/>
</dbReference>
<dbReference type="GO" id="GO:0005634">
    <property type="term" value="C:nucleus"/>
    <property type="evidence" value="ECO:0007669"/>
    <property type="project" value="UniProtKB-SubCell"/>
</dbReference>
<dbReference type="PANTHER" id="PTHR24340">
    <property type="entry name" value="HOMEOBOX PROTEIN NKX"/>
    <property type="match status" value="1"/>
</dbReference>
<dbReference type="PROSITE" id="PS00027">
    <property type="entry name" value="HOMEOBOX_1"/>
    <property type="match status" value="1"/>
</dbReference>
<keyword evidence="3 6" id="KW-0238">DNA-binding</keyword>
<dbReference type="EMBL" id="AMPZ03000001">
    <property type="protein sequence ID" value="KAH9595608.1"/>
    <property type="molecule type" value="Genomic_DNA"/>
</dbReference>
<comment type="caution">
    <text evidence="8">The sequence shown here is derived from an EMBL/GenBank/DDBJ whole genome shotgun (WGS) entry which is preliminary data.</text>
</comment>
<dbReference type="InterPro" id="IPR050394">
    <property type="entry name" value="Homeobox_NK-like"/>
</dbReference>
<evidence type="ECO:0000313" key="9">
    <source>
        <dbReference type="Proteomes" id="UP000471633"/>
    </source>
</evidence>
<keyword evidence="4 6" id="KW-0371">Homeobox</keyword>
<dbReference type="InterPro" id="IPR001356">
    <property type="entry name" value="HD"/>
</dbReference>
<evidence type="ECO:0000256" key="6">
    <source>
        <dbReference type="PROSITE-ProRule" id="PRU00108"/>
    </source>
</evidence>
<evidence type="ECO:0000256" key="4">
    <source>
        <dbReference type="ARBA" id="ARBA00023155"/>
    </source>
</evidence>
<feature type="DNA-binding region" description="Homeobox" evidence="6">
    <location>
        <begin position="131"/>
        <end position="190"/>
    </location>
</feature>
<reference evidence="8" key="1">
    <citation type="journal article" date="2012" name="Nat. Genet.">
        <title>Whole-genome sequence of Schistosoma haematobium.</title>
        <authorList>
            <person name="Young N.D."/>
            <person name="Jex A.R."/>
            <person name="Li B."/>
            <person name="Liu S."/>
            <person name="Yang L."/>
            <person name="Xiong Z."/>
            <person name="Li Y."/>
            <person name="Cantacessi C."/>
            <person name="Hall R.S."/>
            <person name="Xu X."/>
            <person name="Chen F."/>
            <person name="Wu X."/>
            <person name="Zerlotini A."/>
            <person name="Oliveira G."/>
            <person name="Hofmann A."/>
            <person name="Zhang G."/>
            <person name="Fang X."/>
            <person name="Kang Y."/>
            <person name="Campbell B.E."/>
            <person name="Loukas A."/>
            <person name="Ranganathan S."/>
            <person name="Rollinson D."/>
            <person name="Rinaldi G."/>
            <person name="Brindley P.J."/>
            <person name="Yang H."/>
            <person name="Wang J."/>
            <person name="Wang J."/>
            <person name="Gasser R.B."/>
        </authorList>
    </citation>
    <scope>NUCLEOTIDE SEQUENCE</scope>
</reference>
<dbReference type="GO" id="GO:0000978">
    <property type="term" value="F:RNA polymerase II cis-regulatory region sequence-specific DNA binding"/>
    <property type="evidence" value="ECO:0007669"/>
    <property type="project" value="TreeGrafter"/>
</dbReference>
<dbReference type="Pfam" id="PF00046">
    <property type="entry name" value="Homeodomain"/>
    <property type="match status" value="1"/>
</dbReference>
<keyword evidence="2" id="KW-0217">Developmental protein</keyword>
<keyword evidence="9" id="KW-1185">Reference proteome</keyword>
<evidence type="ECO:0000256" key="3">
    <source>
        <dbReference type="ARBA" id="ARBA00023125"/>
    </source>
</evidence>
<proteinExistence type="predicted"/>
<dbReference type="InterPro" id="IPR017970">
    <property type="entry name" value="Homeobox_CS"/>
</dbReference>
<dbReference type="PROSITE" id="PS50071">
    <property type="entry name" value="HOMEOBOX_2"/>
    <property type="match status" value="1"/>
</dbReference>
<comment type="subcellular location">
    <subcellularLocation>
        <location evidence="1 6 7">Nucleus</location>
    </subcellularLocation>
</comment>
<reference evidence="8" key="4">
    <citation type="journal article" date="2022" name="PLoS Pathog.">
        <title>Chromosome-level genome of Schistosoma haematobium underpins genome-wide explorations of molecular variation.</title>
        <authorList>
            <person name="Stroehlein A.J."/>
            <person name="Korhonen P.K."/>
            <person name="Lee V.V."/>
            <person name="Ralph S.A."/>
            <person name="Mentink-Kane M."/>
            <person name="You H."/>
            <person name="McManus D.P."/>
            <person name="Tchuente L.T."/>
            <person name="Stothard J.R."/>
            <person name="Kaur P."/>
            <person name="Dudchenko O."/>
            <person name="Aiden E.L."/>
            <person name="Yang B."/>
            <person name="Yang H."/>
            <person name="Emery A.M."/>
            <person name="Webster B.L."/>
            <person name="Brindley P.J."/>
            <person name="Rollinson D."/>
            <person name="Chang B.C.H."/>
            <person name="Gasser R.B."/>
            <person name="Young N.D."/>
        </authorList>
    </citation>
    <scope>NUCLEOTIDE SEQUENCE</scope>
</reference>
<reference evidence="8" key="3">
    <citation type="submission" date="2021-06" db="EMBL/GenBank/DDBJ databases">
        <title>Chromosome-level genome assembly for S. haematobium.</title>
        <authorList>
            <person name="Stroehlein A.J."/>
        </authorList>
    </citation>
    <scope>NUCLEOTIDE SEQUENCE</scope>
</reference>
<dbReference type="RefSeq" id="XP_035590189.1">
    <property type="nucleotide sequence ID" value="XM_035733981.1"/>
</dbReference>
<evidence type="ECO:0000256" key="7">
    <source>
        <dbReference type="RuleBase" id="RU000682"/>
    </source>
</evidence>
<evidence type="ECO:0000256" key="2">
    <source>
        <dbReference type="ARBA" id="ARBA00022473"/>
    </source>
</evidence>
<dbReference type="SUPFAM" id="SSF46689">
    <property type="entry name" value="Homeodomain-like"/>
    <property type="match status" value="1"/>
</dbReference>
<dbReference type="InterPro" id="IPR009057">
    <property type="entry name" value="Homeodomain-like_sf"/>
</dbReference>
<dbReference type="CTD" id="24594344"/>
<evidence type="ECO:0000256" key="1">
    <source>
        <dbReference type="ARBA" id="ARBA00004123"/>
    </source>
</evidence>
<dbReference type="KEGG" id="shx:MS3_00001591"/>
<reference evidence="8" key="2">
    <citation type="journal article" date="2019" name="Gigascience">
        <title>High-quality Schistosoma haematobium genome achieved by single-molecule and long-range sequencing.</title>
        <authorList>
            <person name="Stroehlein A.J."/>
            <person name="Korhonen P.K."/>
            <person name="Chong T.M."/>
            <person name="Lim Y.L."/>
            <person name="Chan K.G."/>
            <person name="Webster B."/>
            <person name="Rollinson D."/>
            <person name="Brindley P.J."/>
            <person name="Gasser R.B."/>
            <person name="Young N.D."/>
        </authorList>
    </citation>
    <scope>NUCLEOTIDE SEQUENCE</scope>
</reference>
<dbReference type="GO" id="GO:0000981">
    <property type="term" value="F:DNA-binding transcription factor activity, RNA polymerase II-specific"/>
    <property type="evidence" value="ECO:0007669"/>
    <property type="project" value="InterPro"/>
</dbReference>
<dbReference type="Proteomes" id="UP000471633">
    <property type="component" value="Unassembled WGS sequence"/>
</dbReference>
<dbReference type="GO" id="GO:0030154">
    <property type="term" value="P:cell differentiation"/>
    <property type="evidence" value="ECO:0007669"/>
    <property type="project" value="TreeGrafter"/>
</dbReference>
<dbReference type="Gene3D" id="1.10.10.60">
    <property type="entry name" value="Homeodomain-like"/>
    <property type="match status" value="1"/>
</dbReference>
<name>A0A6A5DL84_SCHHA</name>